<keyword evidence="1 5" id="KW-0597">Phosphoprotein</keyword>
<keyword evidence="9" id="KW-1185">Reference proteome</keyword>
<protein>
    <submittedName>
        <fullName evidence="8">Response regulator transcription factor</fullName>
    </submittedName>
</protein>
<feature type="modified residue" description="4-aspartylphosphate" evidence="5">
    <location>
        <position position="58"/>
    </location>
</feature>
<evidence type="ECO:0000256" key="5">
    <source>
        <dbReference type="PROSITE-ProRule" id="PRU00169"/>
    </source>
</evidence>
<dbReference type="InterPro" id="IPR058245">
    <property type="entry name" value="NreC/VraR/RcsB-like_REC"/>
</dbReference>
<dbReference type="CDD" id="cd17535">
    <property type="entry name" value="REC_NarL-like"/>
    <property type="match status" value="1"/>
</dbReference>
<dbReference type="Pfam" id="PF00196">
    <property type="entry name" value="GerE"/>
    <property type="match status" value="1"/>
</dbReference>
<gene>
    <name evidence="8" type="ORF">AB0I59_38230</name>
</gene>
<dbReference type="PROSITE" id="PS00622">
    <property type="entry name" value="HTH_LUXR_1"/>
    <property type="match status" value="1"/>
</dbReference>
<dbReference type="PROSITE" id="PS50043">
    <property type="entry name" value="HTH_LUXR_2"/>
    <property type="match status" value="1"/>
</dbReference>
<dbReference type="Pfam" id="PF00072">
    <property type="entry name" value="Response_reg"/>
    <property type="match status" value="1"/>
</dbReference>
<dbReference type="SUPFAM" id="SSF52172">
    <property type="entry name" value="CheY-like"/>
    <property type="match status" value="1"/>
</dbReference>
<dbReference type="InterPro" id="IPR016032">
    <property type="entry name" value="Sig_transdc_resp-reg_C-effctor"/>
</dbReference>
<feature type="domain" description="Response regulatory" evidence="7">
    <location>
        <begin position="7"/>
        <end position="123"/>
    </location>
</feature>
<dbReference type="Proteomes" id="UP001551675">
    <property type="component" value="Unassembled WGS sequence"/>
</dbReference>
<keyword evidence="3" id="KW-0238">DNA-binding</keyword>
<keyword evidence="4" id="KW-0804">Transcription</keyword>
<dbReference type="SUPFAM" id="SSF46894">
    <property type="entry name" value="C-terminal effector domain of the bipartite response regulators"/>
    <property type="match status" value="1"/>
</dbReference>
<dbReference type="RefSeq" id="WP_061259146.1">
    <property type="nucleotide sequence ID" value="NZ_JBFALK010000031.1"/>
</dbReference>
<sequence>MTGTTITLLIADDHPLARSGLAAILAEEPDIEIVGQASDGDEAVLLAQRLRPDVVFMDVRMPGVNGVEATRRILATTERTRVVMLTTFDLDEHVYDALRAGAAGFLLKDTPPDQLCDAVRRCAAGETMLSPPVLARMVDKLVALPPARHAPDSRLADLTERETEVLTHLARGMSNAEVGRALFLSEATVKTHVGRVLTKLGLRDRVQAVVFAYESGLATPGSRHSDADPG</sequence>
<evidence type="ECO:0000313" key="9">
    <source>
        <dbReference type="Proteomes" id="UP001551675"/>
    </source>
</evidence>
<evidence type="ECO:0000256" key="3">
    <source>
        <dbReference type="ARBA" id="ARBA00023125"/>
    </source>
</evidence>
<dbReference type="PANTHER" id="PTHR43214">
    <property type="entry name" value="TWO-COMPONENT RESPONSE REGULATOR"/>
    <property type="match status" value="1"/>
</dbReference>
<comment type="caution">
    <text evidence="8">The sequence shown here is derived from an EMBL/GenBank/DDBJ whole genome shotgun (WGS) entry which is preliminary data.</text>
</comment>
<dbReference type="SMART" id="SM00421">
    <property type="entry name" value="HTH_LUXR"/>
    <property type="match status" value="1"/>
</dbReference>
<feature type="domain" description="HTH luxR-type" evidence="6">
    <location>
        <begin position="151"/>
        <end position="216"/>
    </location>
</feature>
<dbReference type="InterPro" id="IPR001789">
    <property type="entry name" value="Sig_transdc_resp-reg_receiver"/>
</dbReference>
<dbReference type="InterPro" id="IPR011006">
    <property type="entry name" value="CheY-like_superfamily"/>
</dbReference>
<keyword evidence="2" id="KW-0805">Transcription regulation</keyword>
<proteinExistence type="predicted"/>
<reference evidence="8 9" key="1">
    <citation type="submission" date="2024-06" db="EMBL/GenBank/DDBJ databases">
        <title>The Natural Products Discovery Center: Release of the First 8490 Sequenced Strains for Exploring Actinobacteria Biosynthetic Diversity.</title>
        <authorList>
            <person name="Kalkreuter E."/>
            <person name="Kautsar S.A."/>
            <person name="Yang D."/>
            <person name="Bader C.D."/>
            <person name="Teijaro C.N."/>
            <person name="Fluegel L."/>
            <person name="Davis C.M."/>
            <person name="Simpson J.R."/>
            <person name="Lauterbach L."/>
            <person name="Steele A.D."/>
            <person name="Gui C."/>
            <person name="Meng S."/>
            <person name="Li G."/>
            <person name="Viehrig K."/>
            <person name="Ye F."/>
            <person name="Su P."/>
            <person name="Kiefer A.F."/>
            <person name="Nichols A."/>
            <person name="Cepeda A.J."/>
            <person name="Yan W."/>
            <person name="Fan B."/>
            <person name="Jiang Y."/>
            <person name="Adhikari A."/>
            <person name="Zheng C.-J."/>
            <person name="Schuster L."/>
            <person name="Cowan T.M."/>
            <person name="Smanski M.J."/>
            <person name="Chevrette M.G."/>
            <person name="De Carvalho L.P.S."/>
            <person name="Shen B."/>
        </authorList>
    </citation>
    <scope>NUCLEOTIDE SEQUENCE [LARGE SCALE GENOMIC DNA]</scope>
    <source>
        <strain evidence="8 9">NPDC050100</strain>
    </source>
</reference>
<dbReference type="CDD" id="cd06170">
    <property type="entry name" value="LuxR_C_like"/>
    <property type="match status" value="1"/>
</dbReference>
<name>A0ABV3GS60_MICGL</name>
<organism evidence="8 9">
    <name type="scientific">Microtetraspora glauca</name>
    <dbReference type="NCBI Taxonomy" id="1996"/>
    <lineage>
        <taxon>Bacteria</taxon>
        <taxon>Bacillati</taxon>
        <taxon>Actinomycetota</taxon>
        <taxon>Actinomycetes</taxon>
        <taxon>Streptosporangiales</taxon>
        <taxon>Streptosporangiaceae</taxon>
        <taxon>Microtetraspora</taxon>
    </lineage>
</organism>
<accession>A0ABV3GS60</accession>
<evidence type="ECO:0000256" key="2">
    <source>
        <dbReference type="ARBA" id="ARBA00023015"/>
    </source>
</evidence>
<dbReference type="PANTHER" id="PTHR43214:SF24">
    <property type="entry name" value="TRANSCRIPTIONAL REGULATORY PROTEIN NARL-RELATED"/>
    <property type="match status" value="1"/>
</dbReference>
<evidence type="ECO:0000256" key="1">
    <source>
        <dbReference type="ARBA" id="ARBA00022553"/>
    </source>
</evidence>
<dbReference type="SMART" id="SM00448">
    <property type="entry name" value="REC"/>
    <property type="match status" value="1"/>
</dbReference>
<dbReference type="Gene3D" id="3.40.50.2300">
    <property type="match status" value="1"/>
</dbReference>
<evidence type="ECO:0000259" key="7">
    <source>
        <dbReference type="PROSITE" id="PS50110"/>
    </source>
</evidence>
<dbReference type="InterPro" id="IPR000792">
    <property type="entry name" value="Tscrpt_reg_LuxR_C"/>
</dbReference>
<dbReference type="PRINTS" id="PR00038">
    <property type="entry name" value="HTHLUXR"/>
</dbReference>
<evidence type="ECO:0000313" key="8">
    <source>
        <dbReference type="EMBL" id="MEV0974469.1"/>
    </source>
</evidence>
<dbReference type="InterPro" id="IPR039420">
    <property type="entry name" value="WalR-like"/>
</dbReference>
<evidence type="ECO:0000259" key="6">
    <source>
        <dbReference type="PROSITE" id="PS50043"/>
    </source>
</evidence>
<dbReference type="PROSITE" id="PS50110">
    <property type="entry name" value="RESPONSE_REGULATORY"/>
    <property type="match status" value="1"/>
</dbReference>
<evidence type="ECO:0000256" key="4">
    <source>
        <dbReference type="ARBA" id="ARBA00023163"/>
    </source>
</evidence>
<dbReference type="EMBL" id="JBFALK010000031">
    <property type="protein sequence ID" value="MEV0974469.1"/>
    <property type="molecule type" value="Genomic_DNA"/>
</dbReference>